<dbReference type="RefSeq" id="WP_022628562.1">
    <property type="nucleotide sequence ID" value="NZ_ATAE01000031.1"/>
</dbReference>
<feature type="region of interest" description="Disordered" evidence="1">
    <location>
        <begin position="67"/>
        <end position="92"/>
    </location>
</feature>
<name>U6SMX1_9BACI</name>
<protein>
    <submittedName>
        <fullName evidence="2">Uncharacterized protein</fullName>
    </submittedName>
</protein>
<comment type="caution">
    <text evidence="2">The sequence shown here is derived from an EMBL/GenBank/DDBJ whole genome shotgun (WGS) entry which is preliminary data.</text>
</comment>
<reference evidence="2 3" key="1">
    <citation type="journal article" date="2013" name="Genome Announc.">
        <title>Genome Sequence of the Extreme Obligate Alkaliphile Bacillus marmarensis Strain DSM 21297.</title>
        <authorList>
            <person name="Wernick D.G."/>
            <person name="Choi K.Y."/>
            <person name="Tat C.A."/>
            <person name="Lafontaine Rivera J.G."/>
            <person name="Liao J.C."/>
        </authorList>
    </citation>
    <scope>NUCLEOTIDE SEQUENCE [LARGE SCALE GENOMIC DNA]</scope>
    <source>
        <strain evidence="2 3">DSM 21297</strain>
    </source>
</reference>
<feature type="compositionally biased region" description="Basic and acidic residues" evidence="1">
    <location>
        <begin position="70"/>
        <end position="92"/>
    </location>
</feature>
<sequence>MSKHKKDERQVDVFSQLMFGAPPPEPAKEEAKPTQLEQIITLVQTVGPAIDKLAPLMGVLQTFFKHQQHKTSDSEVKETATETTNKKEGGNV</sequence>
<evidence type="ECO:0000313" key="3">
    <source>
        <dbReference type="Proteomes" id="UP000017170"/>
    </source>
</evidence>
<dbReference type="EMBL" id="ATAE01000031">
    <property type="protein sequence ID" value="ERN52933.1"/>
    <property type="molecule type" value="Genomic_DNA"/>
</dbReference>
<proteinExistence type="predicted"/>
<feature type="compositionally biased region" description="Basic and acidic residues" evidence="1">
    <location>
        <begin position="1"/>
        <end position="11"/>
    </location>
</feature>
<accession>U6SMX1</accession>
<dbReference type="Proteomes" id="UP000017170">
    <property type="component" value="Unassembled WGS sequence"/>
</dbReference>
<dbReference type="AlphaFoldDB" id="U6SMX1"/>
<evidence type="ECO:0000256" key="1">
    <source>
        <dbReference type="SAM" id="MobiDB-lite"/>
    </source>
</evidence>
<dbReference type="PATRIC" id="fig|1188261.3.peg.2364"/>
<keyword evidence="3" id="KW-1185">Reference proteome</keyword>
<organism evidence="2 3">
    <name type="scientific">Alkalihalophilus marmarensis DSM 21297</name>
    <dbReference type="NCBI Taxonomy" id="1188261"/>
    <lineage>
        <taxon>Bacteria</taxon>
        <taxon>Bacillati</taxon>
        <taxon>Bacillota</taxon>
        <taxon>Bacilli</taxon>
        <taxon>Bacillales</taxon>
        <taxon>Bacillaceae</taxon>
        <taxon>Alkalihalophilus</taxon>
    </lineage>
</organism>
<gene>
    <name evidence="2" type="ORF">A33I_14720</name>
</gene>
<feature type="region of interest" description="Disordered" evidence="1">
    <location>
        <begin position="1"/>
        <end position="33"/>
    </location>
</feature>
<evidence type="ECO:0000313" key="2">
    <source>
        <dbReference type="EMBL" id="ERN52933.1"/>
    </source>
</evidence>